<name>A0AAF0DWQ7_9BASI</name>
<dbReference type="InterPro" id="IPR024790">
    <property type="entry name" value="APC4_long_dom"/>
</dbReference>
<gene>
    <name evidence="8" type="ORF">MOBT1_000229</name>
</gene>
<protein>
    <recommendedName>
        <fullName evidence="1">Anaphase-promoting complex subunit 4</fullName>
    </recommendedName>
</protein>
<feature type="domain" description="Anaphase-promoting complex subunit 4 long" evidence="7">
    <location>
        <begin position="323"/>
        <end position="509"/>
    </location>
</feature>
<evidence type="ECO:0000256" key="2">
    <source>
        <dbReference type="ARBA" id="ARBA00022618"/>
    </source>
</evidence>
<dbReference type="GO" id="GO:0070979">
    <property type="term" value="P:protein K11-linked ubiquitination"/>
    <property type="evidence" value="ECO:0007669"/>
    <property type="project" value="TreeGrafter"/>
</dbReference>
<dbReference type="AlphaFoldDB" id="A0AAF0DWQ7"/>
<sequence>MTARRVQLPKTSRLLASACNPCMDLVALLCLDSAPPLASVGPPGLTPAQLAMRQKMLAFQARRLGVANPAAGARPPAGVRRGPQIKLALWRAGAKMSQVWEVDVALPGALFAEAPRECAEVVRVTQLAWSPDGARLALRVFASRDAAHASALLVYAVDDGAVLATQALPCTHASATSMAWIALEAPAAASQALAMLRTLAPLPPLEPVGAPAGTHARMPHARAAPPAAVPSAGMARGDGVLAQLPALARAAGDEHTSLLLVADGGHTLRVFLDGTVGLGACALGGAGDGALMRAAATEASVLVGDGAALAAVRVALPVRAALPAVMHLAELSTGVRHALAHAADAVASAAQAWRTLARPRAAEWHAQLEDLSKRYAVDLGVELMTLVMTGRGGPASEQLVLHNLTEGVRTKLTQATIAMEQDARRGLKLVRRYAGTTLAPACERLLLLLQELQGCAAWPERFARFALPAAELAGVVGEVQTCLAVAHALQEQAERELLALDEFFKWWRMGTSVAHAEQDRQERLKTEEARRAIPTHDTLTVLELLRRGFVSPELDALLGGAPDAPARAPPADASMDDEAPPPAVADAAEALFADAPRGASPPPIAESVRAALAHLDAPHTPPPAPVYAVPQLFVAPEHAFRGARTLPGDAQPLAARVAHITARIAALLSDALARTMHGAHTTHTRLGAWDAVRRDAAWSSAPADAPAPALLAPLVRSAGRYTVLLETDAQLRVVRADGLAAVVPVPDAIDVGFRSETHVVVLYGRAAAYALGVLALPAALYDEAPRPTPLVWQRTLPVSWDEGAPQRIAVHGATVVVLGDDDQTLASVTLLE</sequence>
<dbReference type="InterPro" id="IPR024789">
    <property type="entry name" value="APC4"/>
</dbReference>
<dbReference type="GO" id="GO:0034399">
    <property type="term" value="C:nuclear periphery"/>
    <property type="evidence" value="ECO:0007669"/>
    <property type="project" value="TreeGrafter"/>
</dbReference>
<feature type="region of interest" description="Disordered" evidence="6">
    <location>
        <begin position="560"/>
        <end position="581"/>
    </location>
</feature>
<reference evidence="8" key="1">
    <citation type="submission" date="2023-03" db="EMBL/GenBank/DDBJ databases">
        <title>Mating type loci evolution in Malassezia.</title>
        <authorList>
            <person name="Coelho M.A."/>
        </authorList>
    </citation>
    <scope>NUCLEOTIDE SEQUENCE</scope>
    <source>
        <strain evidence="8">CBS 7876</strain>
    </source>
</reference>
<evidence type="ECO:0000256" key="5">
    <source>
        <dbReference type="ARBA" id="ARBA00023306"/>
    </source>
</evidence>
<evidence type="ECO:0000256" key="3">
    <source>
        <dbReference type="ARBA" id="ARBA00022776"/>
    </source>
</evidence>
<organism evidence="8 9">
    <name type="scientific">Malassezia obtusa</name>
    <dbReference type="NCBI Taxonomy" id="76774"/>
    <lineage>
        <taxon>Eukaryota</taxon>
        <taxon>Fungi</taxon>
        <taxon>Dikarya</taxon>
        <taxon>Basidiomycota</taxon>
        <taxon>Ustilaginomycotina</taxon>
        <taxon>Malasseziomycetes</taxon>
        <taxon>Malasseziales</taxon>
        <taxon>Malasseziaceae</taxon>
        <taxon>Malassezia</taxon>
    </lineage>
</organism>
<dbReference type="EMBL" id="CP119934">
    <property type="protein sequence ID" value="WFD01561.1"/>
    <property type="molecule type" value="Genomic_DNA"/>
</dbReference>
<dbReference type="GO" id="GO:0031145">
    <property type="term" value="P:anaphase-promoting complex-dependent catabolic process"/>
    <property type="evidence" value="ECO:0007669"/>
    <property type="project" value="InterPro"/>
</dbReference>
<dbReference type="GO" id="GO:0005680">
    <property type="term" value="C:anaphase-promoting complex"/>
    <property type="evidence" value="ECO:0007669"/>
    <property type="project" value="InterPro"/>
</dbReference>
<dbReference type="Pfam" id="PF12896">
    <property type="entry name" value="ANAPC4"/>
    <property type="match status" value="1"/>
</dbReference>
<proteinExistence type="predicted"/>
<evidence type="ECO:0000313" key="8">
    <source>
        <dbReference type="EMBL" id="WFD01561.1"/>
    </source>
</evidence>
<dbReference type="Proteomes" id="UP001214603">
    <property type="component" value="Chromosome 1"/>
</dbReference>
<keyword evidence="2" id="KW-0132">Cell division</keyword>
<evidence type="ECO:0000256" key="1">
    <source>
        <dbReference type="ARBA" id="ARBA00016067"/>
    </source>
</evidence>
<evidence type="ECO:0000256" key="6">
    <source>
        <dbReference type="SAM" id="MobiDB-lite"/>
    </source>
</evidence>
<evidence type="ECO:0000259" key="7">
    <source>
        <dbReference type="Pfam" id="PF12896"/>
    </source>
</evidence>
<evidence type="ECO:0000313" key="9">
    <source>
        <dbReference type="Proteomes" id="UP001214603"/>
    </source>
</evidence>
<dbReference type="PANTHER" id="PTHR13260">
    <property type="entry name" value="ANAPHASE PROMOTING COMPLEX SUBUNIT 4 APC4"/>
    <property type="match status" value="1"/>
</dbReference>
<accession>A0AAF0DWQ7</accession>
<evidence type="ECO:0000256" key="4">
    <source>
        <dbReference type="ARBA" id="ARBA00022786"/>
    </source>
</evidence>
<keyword evidence="5" id="KW-0131">Cell cycle</keyword>
<keyword evidence="9" id="KW-1185">Reference proteome</keyword>
<dbReference type="GO" id="GO:0051301">
    <property type="term" value="P:cell division"/>
    <property type="evidence" value="ECO:0007669"/>
    <property type="project" value="UniProtKB-KW"/>
</dbReference>
<keyword evidence="3" id="KW-0498">Mitosis</keyword>
<dbReference type="PANTHER" id="PTHR13260:SF0">
    <property type="entry name" value="ANAPHASE-PROMOTING COMPLEX SUBUNIT 4"/>
    <property type="match status" value="1"/>
</dbReference>
<keyword evidence="4" id="KW-0833">Ubl conjugation pathway</keyword>
<feature type="compositionally biased region" description="Low complexity" evidence="6">
    <location>
        <begin position="560"/>
        <end position="573"/>
    </location>
</feature>